<evidence type="ECO:0000313" key="3">
    <source>
        <dbReference type="EnsemblPlants" id="AES89373"/>
    </source>
</evidence>
<dbReference type="PaxDb" id="3880-AES89373"/>
<keyword evidence="4" id="KW-1185">Reference proteome</keyword>
<reference evidence="2 4" key="2">
    <citation type="journal article" date="2014" name="BMC Genomics">
        <title>An improved genome release (version Mt4.0) for the model legume Medicago truncatula.</title>
        <authorList>
            <person name="Tang H."/>
            <person name="Krishnakumar V."/>
            <person name="Bidwell S."/>
            <person name="Rosen B."/>
            <person name="Chan A."/>
            <person name="Zhou S."/>
            <person name="Gentzbittel L."/>
            <person name="Childs K.L."/>
            <person name="Yandell M."/>
            <person name="Gundlach H."/>
            <person name="Mayer K.F."/>
            <person name="Schwartz D.C."/>
            <person name="Town C.D."/>
        </authorList>
    </citation>
    <scope>GENOME REANNOTATION</scope>
    <source>
        <strain evidence="3 4">cv. Jemalong A17</strain>
    </source>
</reference>
<dbReference type="AlphaFoldDB" id="G7JMD0"/>
<evidence type="ECO:0000256" key="1">
    <source>
        <dbReference type="SAM" id="MobiDB-lite"/>
    </source>
</evidence>
<feature type="region of interest" description="Disordered" evidence="1">
    <location>
        <begin position="97"/>
        <end position="128"/>
    </location>
</feature>
<name>G7JMD0_MEDTR</name>
<accession>G7JMD0</accession>
<dbReference type="Proteomes" id="UP000002051">
    <property type="component" value="Chromosome 4"/>
</dbReference>
<evidence type="ECO:0000313" key="4">
    <source>
        <dbReference type="Proteomes" id="UP000002051"/>
    </source>
</evidence>
<evidence type="ECO:0000313" key="2">
    <source>
        <dbReference type="EMBL" id="AES89373.1"/>
    </source>
</evidence>
<reference evidence="2 4" key="1">
    <citation type="journal article" date="2011" name="Nature">
        <title>The Medicago genome provides insight into the evolution of rhizobial symbioses.</title>
        <authorList>
            <person name="Young N.D."/>
            <person name="Debelle F."/>
            <person name="Oldroyd G.E."/>
            <person name="Geurts R."/>
            <person name="Cannon S.B."/>
            <person name="Udvardi M.K."/>
            <person name="Benedito V.A."/>
            <person name="Mayer K.F."/>
            <person name="Gouzy J."/>
            <person name="Schoof H."/>
            <person name="Van de Peer Y."/>
            <person name="Proost S."/>
            <person name="Cook D.R."/>
            <person name="Meyers B.C."/>
            <person name="Spannagl M."/>
            <person name="Cheung F."/>
            <person name="De Mita S."/>
            <person name="Krishnakumar V."/>
            <person name="Gundlach H."/>
            <person name="Zhou S."/>
            <person name="Mudge J."/>
            <person name="Bharti A.K."/>
            <person name="Murray J.D."/>
            <person name="Naoumkina M.A."/>
            <person name="Rosen B."/>
            <person name="Silverstein K.A."/>
            <person name="Tang H."/>
            <person name="Rombauts S."/>
            <person name="Zhao P.X."/>
            <person name="Zhou P."/>
            <person name="Barbe V."/>
            <person name="Bardou P."/>
            <person name="Bechner M."/>
            <person name="Bellec A."/>
            <person name="Berger A."/>
            <person name="Berges H."/>
            <person name="Bidwell S."/>
            <person name="Bisseling T."/>
            <person name="Choisne N."/>
            <person name="Couloux A."/>
            <person name="Denny R."/>
            <person name="Deshpande S."/>
            <person name="Dai X."/>
            <person name="Doyle J.J."/>
            <person name="Dudez A.M."/>
            <person name="Farmer A.D."/>
            <person name="Fouteau S."/>
            <person name="Franken C."/>
            <person name="Gibelin C."/>
            <person name="Gish J."/>
            <person name="Goldstein S."/>
            <person name="Gonzalez A.J."/>
            <person name="Green P.J."/>
            <person name="Hallab A."/>
            <person name="Hartog M."/>
            <person name="Hua A."/>
            <person name="Humphray S.J."/>
            <person name="Jeong D.H."/>
            <person name="Jing Y."/>
            <person name="Jocker A."/>
            <person name="Kenton S.M."/>
            <person name="Kim D.J."/>
            <person name="Klee K."/>
            <person name="Lai H."/>
            <person name="Lang C."/>
            <person name="Lin S."/>
            <person name="Macmil S.L."/>
            <person name="Magdelenat G."/>
            <person name="Matthews L."/>
            <person name="McCorrison J."/>
            <person name="Monaghan E.L."/>
            <person name="Mun J.H."/>
            <person name="Najar F.Z."/>
            <person name="Nicholson C."/>
            <person name="Noirot C."/>
            <person name="O'Bleness M."/>
            <person name="Paule C.R."/>
            <person name="Poulain J."/>
            <person name="Prion F."/>
            <person name="Qin B."/>
            <person name="Qu C."/>
            <person name="Retzel E.F."/>
            <person name="Riddle C."/>
            <person name="Sallet E."/>
            <person name="Samain S."/>
            <person name="Samson N."/>
            <person name="Sanders I."/>
            <person name="Saurat O."/>
            <person name="Scarpelli C."/>
            <person name="Schiex T."/>
            <person name="Segurens B."/>
            <person name="Severin A.J."/>
            <person name="Sherrier D.J."/>
            <person name="Shi R."/>
            <person name="Sims S."/>
            <person name="Singer S.R."/>
            <person name="Sinharoy S."/>
            <person name="Sterck L."/>
            <person name="Viollet A."/>
            <person name="Wang B.B."/>
            <person name="Wang K."/>
            <person name="Wang M."/>
            <person name="Wang X."/>
            <person name="Warfsmann J."/>
            <person name="Weissenbach J."/>
            <person name="White D.D."/>
            <person name="White J.D."/>
            <person name="Wiley G.B."/>
            <person name="Wincker P."/>
            <person name="Xing Y."/>
            <person name="Yang L."/>
            <person name="Yao Z."/>
            <person name="Ying F."/>
            <person name="Zhai J."/>
            <person name="Zhou L."/>
            <person name="Zuber A."/>
            <person name="Denarie J."/>
            <person name="Dixon R.A."/>
            <person name="May G.D."/>
            <person name="Schwartz D.C."/>
            <person name="Rogers J."/>
            <person name="Quetier F."/>
            <person name="Town C.D."/>
            <person name="Roe B.A."/>
        </authorList>
    </citation>
    <scope>NUCLEOTIDE SEQUENCE [LARGE SCALE GENOMIC DNA]</scope>
    <source>
        <strain evidence="2">A17</strain>
        <strain evidence="3 4">cv. Jemalong A17</strain>
    </source>
</reference>
<reference evidence="3" key="3">
    <citation type="submission" date="2015-04" db="UniProtKB">
        <authorList>
            <consortium name="EnsemblPlants"/>
        </authorList>
    </citation>
    <scope>IDENTIFICATION</scope>
    <source>
        <strain evidence="3">cv. Jemalong A17</strain>
    </source>
</reference>
<organism evidence="2 4">
    <name type="scientific">Medicago truncatula</name>
    <name type="common">Barrel medic</name>
    <name type="synonym">Medicago tribuloides</name>
    <dbReference type="NCBI Taxonomy" id="3880"/>
    <lineage>
        <taxon>Eukaryota</taxon>
        <taxon>Viridiplantae</taxon>
        <taxon>Streptophyta</taxon>
        <taxon>Embryophyta</taxon>
        <taxon>Tracheophyta</taxon>
        <taxon>Spermatophyta</taxon>
        <taxon>Magnoliopsida</taxon>
        <taxon>eudicotyledons</taxon>
        <taxon>Gunneridae</taxon>
        <taxon>Pentapetalae</taxon>
        <taxon>rosids</taxon>
        <taxon>fabids</taxon>
        <taxon>Fabales</taxon>
        <taxon>Fabaceae</taxon>
        <taxon>Papilionoideae</taxon>
        <taxon>50 kb inversion clade</taxon>
        <taxon>NPAAA clade</taxon>
        <taxon>Hologalegina</taxon>
        <taxon>IRL clade</taxon>
        <taxon>Trifolieae</taxon>
        <taxon>Medicago</taxon>
    </lineage>
</organism>
<gene>
    <name evidence="2" type="ordered locus">MTR_4g073060</name>
</gene>
<protein>
    <submittedName>
        <fullName evidence="2 3">Uncharacterized protein</fullName>
    </submittedName>
</protein>
<sequence length="128" mass="14088">MGSVFSIYSSSLSFFKSILLVFGLDEVKVVRKVKIVKKRMNNDEDMGISVKSVKSPTSDRTWPDNVFMSGGNPHLTSRFCNDELGPKLQHGIRACRIQGPPKPIHAPSPKSVGREGCIGKNQSPTSDR</sequence>
<feature type="region of interest" description="Disordered" evidence="1">
    <location>
        <begin position="47"/>
        <end position="67"/>
    </location>
</feature>
<proteinExistence type="predicted"/>
<dbReference type="EnsemblPlants" id="AES89373">
    <property type="protein sequence ID" value="AES89373"/>
    <property type="gene ID" value="MTR_4g073060"/>
</dbReference>
<dbReference type="EMBL" id="CM001220">
    <property type="protein sequence ID" value="AES89373.1"/>
    <property type="molecule type" value="Genomic_DNA"/>
</dbReference>
<dbReference type="HOGENOM" id="CLU_1962852_0_0_1"/>